<dbReference type="GO" id="GO:0015074">
    <property type="term" value="P:DNA integration"/>
    <property type="evidence" value="ECO:0007669"/>
    <property type="project" value="InterPro"/>
</dbReference>
<gene>
    <name evidence="2" type="ORF">MCOR_9706</name>
</gene>
<organism evidence="2 3">
    <name type="scientific">Mytilus coruscus</name>
    <name type="common">Sea mussel</name>
    <dbReference type="NCBI Taxonomy" id="42192"/>
    <lineage>
        <taxon>Eukaryota</taxon>
        <taxon>Metazoa</taxon>
        <taxon>Spiralia</taxon>
        <taxon>Lophotrochozoa</taxon>
        <taxon>Mollusca</taxon>
        <taxon>Bivalvia</taxon>
        <taxon>Autobranchia</taxon>
        <taxon>Pteriomorphia</taxon>
        <taxon>Mytilida</taxon>
        <taxon>Mytiloidea</taxon>
        <taxon>Mytilidae</taxon>
        <taxon>Mytilinae</taxon>
        <taxon>Mytilus</taxon>
    </lineage>
</organism>
<feature type="domain" description="Integrase catalytic" evidence="1">
    <location>
        <begin position="1"/>
        <end position="147"/>
    </location>
</feature>
<protein>
    <recommendedName>
        <fullName evidence="1">Integrase catalytic domain-containing protein</fullName>
    </recommendedName>
</protein>
<dbReference type="InterPro" id="IPR012337">
    <property type="entry name" value="RNaseH-like_sf"/>
</dbReference>
<dbReference type="InterPro" id="IPR050951">
    <property type="entry name" value="Retrovirus_Pol_polyprotein"/>
</dbReference>
<keyword evidence="3" id="KW-1185">Reference proteome</keyword>
<dbReference type="InterPro" id="IPR054465">
    <property type="entry name" value="Integrase_p58-like_C"/>
</dbReference>
<dbReference type="PANTHER" id="PTHR37984">
    <property type="entry name" value="PROTEIN CBG26694"/>
    <property type="match status" value="1"/>
</dbReference>
<dbReference type="PANTHER" id="PTHR37984:SF15">
    <property type="entry name" value="INTEGRASE CATALYTIC DOMAIN-CONTAINING PROTEIN"/>
    <property type="match status" value="1"/>
</dbReference>
<dbReference type="EMBL" id="CACVKT020001747">
    <property type="protein sequence ID" value="CAC5371138.1"/>
    <property type="molecule type" value="Genomic_DNA"/>
</dbReference>
<dbReference type="InterPro" id="IPR036397">
    <property type="entry name" value="RNaseH_sf"/>
</dbReference>
<evidence type="ECO:0000313" key="3">
    <source>
        <dbReference type="Proteomes" id="UP000507470"/>
    </source>
</evidence>
<sequence length="343" mass="39105">MGPLPETDSGNNYIIVIGDYFSRWKEAFALPNHTALTVADKLTTEFICRFGTPTRIHTDQGREFESVLFAEICKLLGVEKSRTTPYHPQSDGMVERYNQTAQIMLAMYFDENRSDWDDHLPYVMMAYRAAIHESTKCTPNKLVLGRESSLPIDVIAGAPPDNTETECPVKYVEWVKDALQRAYEFAHGNMESSFQTKKRYYDVKLKTRMFEINQLVWCWYPPKANIKLGLGWTGPYNVTRRLSDITYQIMSCATGKSKIVHVNHLKPVVGNGYINQLTTVDIPGQDYTETESGAVTVHIDNEVETLLNKTEITESIETTFVVSPKPQYTTRGRLIKPRIPITQ</sequence>
<reference evidence="2 3" key="1">
    <citation type="submission" date="2020-06" db="EMBL/GenBank/DDBJ databases">
        <authorList>
            <person name="Li R."/>
            <person name="Bekaert M."/>
        </authorList>
    </citation>
    <scope>NUCLEOTIDE SEQUENCE [LARGE SCALE GENOMIC DNA]</scope>
    <source>
        <strain evidence="3">wild</strain>
    </source>
</reference>
<dbReference type="PROSITE" id="PS50994">
    <property type="entry name" value="INTEGRASE"/>
    <property type="match status" value="1"/>
</dbReference>
<name>A0A6J8ANB9_MYTCO</name>
<proteinExistence type="predicted"/>
<dbReference type="Gene3D" id="3.30.420.10">
    <property type="entry name" value="Ribonuclease H-like superfamily/Ribonuclease H"/>
    <property type="match status" value="1"/>
</dbReference>
<dbReference type="Pfam" id="PF22938">
    <property type="entry name" value="Integrase_p58_C"/>
    <property type="match status" value="1"/>
</dbReference>
<dbReference type="AlphaFoldDB" id="A0A6J8ANB9"/>
<evidence type="ECO:0000313" key="2">
    <source>
        <dbReference type="EMBL" id="CAC5371138.1"/>
    </source>
</evidence>
<dbReference type="FunFam" id="3.30.420.10:FF:000032">
    <property type="entry name" value="Retrovirus-related Pol polyprotein from transposon 297-like Protein"/>
    <property type="match status" value="1"/>
</dbReference>
<dbReference type="Pfam" id="PF00665">
    <property type="entry name" value="rve"/>
    <property type="match status" value="1"/>
</dbReference>
<dbReference type="SUPFAM" id="SSF53098">
    <property type="entry name" value="Ribonuclease H-like"/>
    <property type="match status" value="1"/>
</dbReference>
<dbReference type="InterPro" id="IPR001584">
    <property type="entry name" value="Integrase_cat-core"/>
</dbReference>
<accession>A0A6J8ANB9</accession>
<dbReference type="OrthoDB" id="6139222at2759"/>
<dbReference type="GO" id="GO:0003676">
    <property type="term" value="F:nucleic acid binding"/>
    <property type="evidence" value="ECO:0007669"/>
    <property type="project" value="InterPro"/>
</dbReference>
<dbReference type="Proteomes" id="UP000507470">
    <property type="component" value="Unassembled WGS sequence"/>
</dbReference>
<evidence type="ECO:0000259" key="1">
    <source>
        <dbReference type="PROSITE" id="PS50994"/>
    </source>
</evidence>